<sequence length="432" mass="47102">MDKTSGWMQAVVFNSLLVLMPVIAAQSLSMAFSGEGFSDTPTIEAIDQTRRNMDESFASISPRSGGDKYKFWHDIVERELTDMDVSAARGFLLAAPEMLDRESVRELQADSDGVKMDRADDRLAAAALRKLPLDIGLKFEEAEAAAGRKTFASASTALDETDEAEATNPDTDAETADTSDLGEEAETEVTLAASARSADRRFILLGTFADLANNSERWVKGDRVDPITLKVTAIGLIGAESADGVGDGNVRAASILKSARRARRMTPEFTTYMRNRLNDAIPDSVLRPALEDAFDELATTSVRVDRVRDAYMNAIDPAGLQQLEADLVQIDRIGMLTSTPAAITLIEHLKDEADLRRARLLAEAGGDRSVALVKQNGEDALRIADTGIKWTRDLMFQVMGLTASGLALLYVMIATFRRNVRLPKKRIEPTGI</sequence>
<reference evidence="3 4" key="1">
    <citation type="journal article" date="2014" name="Antonie Van Leeuwenhoek">
        <title>Hyphomonas beringensis sp. nov. and Hyphomonas chukchiensis sp. nov., isolated from surface seawater of the Bering Sea and Chukchi Sea.</title>
        <authorList>
            <person name="Li C."/>
            <person name="Lai Q."/>
            <person name="Li G."/>
            <person name="Dong C."/>
            <person name="Wang J."/>
            <person name="Liao Y."/>
            <person name="Shao Z."/>
        </authorList>
    </citation>
    <scope>NUCLEOTIDE SEQUENCE [LARGE SCALE GENOMIC DNA]</scope>
    <source>
        <strain evidence="3 4">22II1-22F38</strain>
    </source>
</reference>
<keyword evidence="2" id="KW-0472">Membrane</keyword>
<proteinExistence type="predicted"/>
<protein>
    <submittedName>
        <fullName evidence="3">Uncharacterized protein</fullName>
    </submittedName>
</protein>
<dbReference type="AlphaFoldDB" id="A0A059E2M2"/>
<feature type="region of interest" description="Disordered" evidence="1">
    <location>
        <begin position="153"/>
        <end position="184"/>
    </location>
</feature>
<keyword evidence="4" id="KW-1185">Reference proteome</keyword>
<feature type="transmembrane region" description="Helical" evidence="2">
    <location>
        <begin position="394"/>
        <end position="416"/>
    </location>
</feature>
<evidence type="ECO:0000313" key="3">
    <source>
        <dbReference type="EMBL" id="KCZ61802.1"/>
    </source>
</evidence>
<dbReference type="OrthoDB" id="7625550at2"/>
<evidence type="ECO:0000256" key="1">
    <source>
        <dbReference type="SAM" id="MobiDB-lite"/>
    </source>
</evidence>
<dbReference type="PATRIC" id="fig|1280948.3.peg.1712"/>
<dbReference type="RefSeq" id="WP_035551053.1">
    <property type="nucleotide sequence ID" value="NZ_AWFH01000012.1"/>
</dbReference>
<gene>
    <name evidence="3" type="ORF">HY36_04410</name>
</gene>
<comment type="caution">
    <text evidence="3">The sequence shown here is derived from an EMBL/GenBank/DDBJ whole genome shotgun (WGS) entry which is preliminary data.</text>
</comment>
<evidence type="ECO:0000313" key="4">
    <source>
        <dbReference type="Proteomes" id="UP000024547"/>
    </source>
</evidence>
<organism evidence="3 4">
    <name type="scientific">Hyphomonas atlantica</name>
    <dbReference type="NCBI Taxonomy" id="1280948"/>
    <lineage>
        <taxon>Bacteria</taxon>
        <taxon>Pseudomonadati</taxon>
        <taxon>Pseudomonadota</taxon>
        <taxon>Alphaproteobacteria</taxon>
        <taxon>Hyphomonadales</taxon>
        <taxon>Hyphomonadaceae</taxon>
        <taxon>Hyphomonas</taxon>
    </lineage>
</organism>
<keyword evidence="2" id="KW-1133">Transmembrane helix</keyword>
<accession>A0A059E2M2</accession>
<feature type="compositionally biased region" description="Acidic residues" evidence="1">
    <location>
        <begin position="159"/>
        <end position="184"/>
    </location>
</feature>
<keyword evidence="2" id="KW-0812">Transmembrane</keyword>
<dbReference type="EMBL" id="AWFH01000012">
    <property type="protein sequence ID" value="KCZ61802.1"/>
    <property type="molecule type" value="Genomic_DNA"/>
</dbReference>
<name>A0A059E2M2_9PROT</name>
<dbReference type="Proteomes" id="UP000024547">
    <property type="component" value="Unassembled WGS sequence"/>
</dbReference>
<evidence type="ECO:0000256" key="2">
    <source>
        <dbReference type="SAM" id="Phobius"/>
    </source>
</evidence>
<dbReference type="eggNOG" id="ENOG502ZYZF">
    <property type="taxonomic scope" value="Bacteria"/>
</dbReference>